<keyword evidence="3" id="KW-1185">Reference proteome</keyword>
<reference evidence="2 3" key="1">
    <citation type="submission" date="2018-10" db="EMBL/GenBank/DDBJ databases">
        <title>Falsibacillus sp. genome draft.</title>
        <authorList>
            <person name="Shi S."/>
        </authorList>
    </citation>
    <scope>NUCLEOTIDE SEQUENCE [LARGE SCALE GENOMIC DNA]</scope>
    <source>
        <strain evidence="2 3">GY 10110</strain>
    </source>
</reference>
<feature type="transmembrane region" description="Helical" evidence="1">
    <location>
        <begin position="85"/>
        <end position="106"/>
    </location>
</feature>
<sequence>MLKSLCGRGGYFLKNRSGFALYTCVVGLIVGVFSVASDHLPYTRVHITLFQFIRSYVAVMVNSLPFWFIFAMVPGFSFAKDLKSAMFAGGIHTIIAITYYFVIGYFFDDNPVKPTINDQVRVFVSWYGASAIGGVAGGAAGFMFKRNPFVLIIVMLGLLLQLILSGPESWRNELGIAQNLTFCLMVVGFAAYLMFIWKRKKSNYSSA</sequence>
<dbReference type="EMBL" id="RCVZ01000019">
    <property type="protein sequence ID" value="RLQ92339.1"/>
    <property type="molecule type" value="Genomic_DNA"/>
</dbReference>
<evidence type="ECO:0000313" key="3">
    <source>
        <dbReference type="Proteomes" id="UP000276770"/>
    </source>
</evidence>
<feature type="transmembrane region" description="Helical" evidence="1">
    <location>
        <begin position="126"/>
        <end position="144"/>
    </location>
</feature>
<organism evidence="2 3">
    <name type="scientific">Falsibacillus albus</name>
    <dbReference type="NCBI Taxonomy" id="2478915"/>
    <lineage>
        <taxon>Bacteria</taxon>
        <taxon>Bacillati</taxon>
        <taxon>Bacillota</taxon>
        <taxon>Bacilli</taxon>
        <taxon>Bacillales</taxon>
        <taxon>Bacillaceae</taxon>
        <taxon>Falsibacillus</taxon>
    </lineage>
</organism>
<protein>
    <submittedName>
        <fullName evidence="2">Uncharacterized protein</fullName>
    </submittedName>
</protein>
<dbReference type="OrthoDB" id="2848452at2"/>
<feature type="transmembrane region" description="Helical" evidence="1">
    <location>
        <begin position="149"/>
        <end position="164"/>
    </location>
</feature>
<keyword evidence="1" id="KW-1133">Transmembrane helix</keyword>
<name>A0A3L7JQJ5_9BACI</name>
<feature type="transmembrane region" description="Helical" evidence="1">
    <location>
        <begin position="49"/>
        <end position="73"/>
    </location>
</feature>
<gene>
    <name evidence="2" type="ORF">D9X91_19690</name>
</gene>
<accession>A0A3L7JQJ5</accession>
<keyword evidence="1" id="KW-0472">Membrane</keyword>
<dbReference type="Proteomes" id="UP000276770">
    <property type="component" value="Unassembled WGS sequence"/>
</dbReference>
<comment type="caution">
    <text evidence="2">The sequence shown here is derived from an EMBL/GenBank/DDBJ whole genome shotgun (WGS) entry which is preliminary data.</text>
</comment>
<keyword evidence="1" id="KW-0812">Transmembrane</keyword>
<feature type="transmembrane region" description="Helical" evidence="1">
    <location>
        <begin position="20"/>
        <end position="37"/>
    </location>
</feature>
<dbReference type="AlphaFoldDB" id="A0A3L7JQJ5"/>
<evidence type="ECO:0000313" key="2">
    <source>
        <dbReference type="EMBL" id="RLQ92339.1"/>
    </source>
</evidence>
<evidence type="ECO:0000256" key="1">
    <source>
        <dbReference type="SAM" id="Phobius"/>
    </source>
</evidence>
<proteinExistence type="predicted"/>
<feature type="transmembrane region" description="Helical" evidence="1">
    <location>
        <begin position="176"/>
        <end position="197"/>
    </location>
</feature>